<dbReference type="PROSITE" id="PS50003">
    <property type="entry name" value="PH_DOMAIN"/>
    <property type="match status" value="1"/>
</dbReference>
<feature type="non-terminal residue" evidence="4">
    <location>
        <position position="1"/>
    </location>
</feature>
<dbReference type="InterPro" id="IPR011993">
    <property type="entry name" value="PH-like_dom_sf"/>
</dbReference>
<dbReference type="InterPro" id="IPR004182">
    <property type="entry name" value="GRAM"/>
</dbReference>
<dbReference type="GO" id="GO:0042147">
    <property type="term" value="P:retrograde transport, endosome to Golgi"/>
    <property type="evidence" value="ECO:0007669"/>
    <property type="project" value="TreeGrafter"/>
</dbReference>
<dbReference type="InterPro" id="IPR045188">
    <property type="entry name" value="Boi1/Boi2-like"/>
</dbReference>
<dbReference type="Gene3D" id="2.30.29.30">
    <property type="entry name" value="Pleckstrin-homology domain (PH domain)/Phosphotyrosine-binding domain (PTB)"/>
    <property type="match status" value="2"/>
</dbReference>
<dbReference type="SMART" id="SM00568">
    <property type="entry name" value="GRAM"/>
    <property type="match status" value="1"/>
</dbReference>
<evidence type="ECO:0000313" key="4">
    <source>
        <dbReference type="EMBL" id="RFU27888.1"/>
    </source>
</evidence>
<organism evidence="4 5">
    <name type="scientific">Scytalidium lignicola</name>
    <name type="common">Hyphomycete</name>
    <dbReference type="NCBI Taxonomy" id="5539"/>
    <lineage>
        <taxon>Eukaryota</taxon>
        <taxon>Fungi</taxon>
        <taxon>Dikarya</taxon>
        <taxon>Ascomycota</taxon>
        <taxon>Pezizomycotina</taxon>
        <taxon>Leotiomycetes</taxon>
        <taxon>Leotiomycetes incertae sedis</taxon>
        <taxon>Scytalidium</taxon>
    </lineage>
</organism>
<keyword evidence="4" id="KW-0328">Glycosyltransferase</keyword>
<dbReference type="OrthoDB" id="10261837at2759"/>
<dbReference type="EMBL" id="NCSJ02000185">
    <property type="protein sequence ID" value="RFU27888.1"/>
    <property type="molecule type" value="Genomic_DNA"/>
</dbReference>
<feature type="region of interest" description="Disordered" evidence="2">
    <location>
        <begin position="71"/>
        <end position="174"/>
    </location>
</feature>
<dbReference type="EC" id="2.4.1.173" evidence="4"/>
<dbReference type="SMART" id="SM00233">
    <property type="entry name" value="PH"/>
    <property type="match status" value="1"/>
</dbReference>
<dbReference type="AlphaFoldDB" id="A0A3E2H3C1"/>
<feature type="compositionally biased region" description="Acidic residues" evidence="2">
    <location>
        <begin position="78"/>
        <end position="88"/>
    </location>
</feature>
<name>A0A3E2H3C1_SCYLI</name>
<comment type="caution">
    <text evidence="4">The sequence shown here is derived from an EMBL/GenBank/DDBJ whole genome shotgun (WGS) entry which is preliminary data.</text>
</comment>
<dbReference type="FunFam" id="2.30.29.30:FF:000560">
    <property type="entry name" value="Sterol 3-beta-glucosyltransferase"/>
    <property type="match status" value="1"/>
</dbReference>
<feature type="compositionally biased region" description="Polar residues" evidence="2">
    <location>
        <begin position="128"/>
        <end position="146"/>
    </location>
</feature>
<dbReference type="InterPro" id="IPR001849">
    <property type="entry name" value="PH_domain"/>
</dbReference>
<dbReference type="Proteomes" id="UP000258309">
    <property type="component" value="Unassembled WGS sequence"/>
</dbReference>
<feature type="non-terminal residue" evidence="4">
    <location>
        <position position="420"/>
    </location>
</feature>
<dbReference type="GO" id="GO:0005769">
    <property type="term" value="C:early endosome"/>
    <property type="evidence" value="ECO:0007669"/>
    <property type="project" value="TreeGrafter"/>
</dbReference>
<reference evidence="4 5" key="1">
    <citation type="submission" date="2018-05" db="EMBL/GenBank/DDBJ databases">
        <title>Draft genome sequence of Scytalidium lignicola DSM 105466, a ubiquitous saprotrophic fungus.</title>
        <authorList>
            <person name="Buettner E."/>
            <person name="Gebauer A.M."/>
            <person name="Hofrichter M."/>
            <person name="Liers C."/>
            <person name="Kellner H."/>
        </authorList>
    </citation>
    <scope>NUCLEOTIDE SEQUENCE [LARGE SCALE GENOMIC DNA]</scope>
    <source>
        <strain evidence="4 5">DSM 105466</strain>
    </source>
</reference>
<dbReference type="GO" id="GO:0005802">
    <property type="term" value="C:trans-Golgi network"/>
    <property type="evidence" value="ECO:0007669"/>
    <property type="project" value="TreeGrafter"/>
</dbReference>
<evidence type="ECO:0000313" key="5">
    <source>
        <dbReference type="Proteomes" id="UP000258309"/>
    </source>
</evidence>
<dbReference type="GO" id="GO:0005829">
    <property type="term" value="C:cytosol"/>
    <property type="evidence" value="ECO:0007669"/>
    <property type="project" value="GOC"/>
</dbReference>
<dbReference type="STRING" id="5539.A0A3E2H3C1"/>
<keyword evidence="4" id="KW-0808">Transferase</keyword>
<keyword evidence="1" id="KW-0597">Phosphoprotein</keyword>
<feature type="domain" description="PH" evidence="3">
    <location>
        <begin position="268"/>
        <end position="366"/>
    </location>
</feature>
<dbReference type="GO" id="GO:0016906">
    <property type="term" value="F:sterol 3-beta-glucosyltransferase activity"/>
    <property type="evidence" value="ECO:0007669"/>
    <property type="project" value="UniProtKB-EC"/>
</dbReference>
<dbReference type="PANTHER" id="PTHR22902">
    <property type="entry name" value="SESQUIPEDALIAN"/>
    <property type="match status" value="1"/>
</dbReference>
<feature type="compositionally biased region" description="Basic and acidic residues" evidence="2">
    <location>
        <begin position="147"/>
        <end position="161"/>
    </location>
</feature>
<dbReference type="Pfam" id="PF00169">
    <property type="entry name" value="PH"/>
    <property type="match status" value="1"/>
</dbReference>
<dbReference type="GO" id="GO:0055037">
    <property type="term" value="C:recycling endosome"/>
    <property type="evidence" value="ECO:0007669"/>
    <property type="project" value="TreeGrafter"/>
</dbReference>
<feature type="compositionally biased region" description="Basic and acidic residues" evidence="2">
    <location>
        <begin position="187"/>
        <end position="207"/>
    </location>
</feature>
<gene>
    <name evidence="4" type="ORF">B7463_g8436</name>
</gene>
<sequence length="420" mass="47878">MAPDEQLKKRIARKLTKRRKEGHQATMEIPDRFRDGDDAEEDCAAVYGGNTLMNQSVFGLIAAAGSQVDFNSRFDGQSTDDDDDDDSGEPSSKSSDSRQTTPRSDRAPTPSKLGKHRRKFSENKLLRSFSQLKSKQKTPQDATSTRSADHLQEAEDAETKLAKAARSPPRDPPVMSRMLEAKAEALMRPSFDLRRSGEEQERPDNAGKRKPTSDLAQRLMEIFRFDSPEDVIEEYACWLLKSVLLQGYMYITTKHICFYAYLPKKTNEVVKSGYLSKSGRRNPKYNRYWFRLKDDVLSYYTDPSDLYFPQGNIDLRYGISAQAEEKDKGKDVTHFTLVTHQRKYHFRADSAPSAKEWVKALQKIIFRSHNDGDSVKISLPIENVIDIEDSQIIEFADTCKIRVIDNDETYAIDEVSRGGN</sequence>
<keyword evidence="5" id="KW-1185">Reference proteome</keyword>
<evidence type="ECO:0000256" key="1">
    <source>
        <dbReference type="ARBA" id="ARBA00022553"/>
    </source>
</evidence>
<dbReference type="GO" id="GO:0001881">
    <property type="term" value="P:receptor recycling"/>
    <property type="evidence" value="ECO:0007669"/>
    <property type="project" value="TreeGrafter"/>
</dbReference>
<protein>
    <submittedName>
        <fullName evidence="4">Sterol 3-beta-glucosyltransferase</fullName>
        <ecNumber evidence="4">2.4.1.173</ecNumber>
    </submittedName>
</protein>
<proteinExistence type="predicted"/>
<accession>A0A3E2H3C1</accession>
<feature type="region of interest" description="Disordered" evidence="2">
    <location>
        <begin position="12"/>
        <end position="38"/>
    </location>
</feature>
<evidence type="ECO:0000259" key="3">
    <source>
        <dbReference type="PROSITE" id="PS50003"/>
    </source>
</evidence>
<dbReference type="GO" id="GO:0007032">
    <property type="term" value="P:endosome organization"/>
    <property type="evidence" value="ECO:0007669"/>
    <property type="project" value="TreeGrafter"/>
</dbReference>
<evidence type="ECO:0000256" key="2">
    <source>
        <dbReference type="SAM" id="MobiDB-lite"/>
    </source>
</evidence>
<dbReference type="PANTHER" id="PTHR22902:SF27">
    <property type="entry name" value="PLECKSTRIN HOMOLOGY DOMAIN-CONTAINING FAMILY A MEMBER 3"/>
    <property type="match status" value="1"/>
</dbReference>
<dbReference type="InterPro" id="IPR048066">
    <property type="entry name" value="ATG26_PH_GRAM1"/>
</dbReference>
<feature type="compositionally biased region" description="Basic residues" evidence="2">
    <location>
        <begin position="12"/>
        <end position="21"/>
    </location>
</feature>
<feature type="region of interest" description="Disordered" evidence="2">
    <location>
        <begin position="187"/>
        <end position="213"/>
    </location>
</feature>
<dbReference type="OMA" id="ILAYYND"/>
<dbReference type="CDD" id="cd13215">
    <property type="entry name" value="PH-GRAM1_AGT26"/>
    <property type="match status" value="1"/>
</dbReference>
<dbReference type="SUPFAM" id="SSF50729">
    <property type="entry name" value="PH domain-like"/>
    <property type="match status" value="1"/>
</dbReference>